<dbReference type="STRING" id="543379.A0A232FBF6"/>
<comment type="caution">
    <text evidence="2">The sequence shown here is derived from an EMBL/GenBank/DDBJ whole genome shotgun (WGS) entry which is preliminary data.</text>
</comment>
<evidence type="ECO:0000313" key="3">
    <source>
        <dbReference type="Proteomes" id="UP000215335"/>
    </source>
</evidence>
<gene>
    <name evidence="2" type="ORF">TSAR_001503</name>
</gene>
<name>A0A232FBF6_9HYME</name>
<sequence length="773" mass="89245">MSCLAKSHFKYLSNNDKEKCYLADDDEDDEFDFQYVPVNQFKHVIKDVKRQRIRDEEERVWTTFLREQEQSALNREQNYNRNRYKTSRTLAESIEDVDRELMRLEADTLPETHFYTEYNNFNSEERVSSAKSTKKDSPDTKENGASSTNFLLTIPEEENSRCFPQSRHQKECRSYIKKSCSDQTLKSKRIHSRCYHYSTNDLGYDSSPELSPDRLSNDSIPVRPDPVAVTKILGVQRRISTVLDSISYELDRIPLPDGENDLQRRQQRVVEFSTRLSRNYLYDLGRQITDIQRHIKSITPDSKIKLTRRGVIFHMQAIEQKLLSAHQLLLTALSAYWKHIPSSVLKNHPGKLKEILDVVIQIKNICTEINLTPDLYCSGDDRDVILGKETENRCSTILSKFRSASDNESQVTNRSNIATPSRRKKPLNRKALSNRLSMYTMDLRLAKNYQPKKTQSMFQISRDKKLHCSNLRQQQSNASVSKNTRLPALTKTSNEPMGNKITKIAVPVKEDDIQTIMETVPSDLDAETPVTIKLNRKLTSHKVSSKKLEVNQDTKDSERLNSRIANIKESMIKDDKKDDTREKCFSSLLPVIGDLLLLVQGKQNDSKSLPPASIDTLYDFLQSCHPKVNSGDPDNCETTQIQNEIQTGEKNMRLICYSAIEDGQKKSLLNYRKHEEILKNNDASCQANHLKKNGNCKLSVSQTVASSFTKYRNEYQKSLESNLMYSSTTQNKPWEILAYIADKLVEELIVELSDNFQMEDIIQKLFDLEFQEF</sequence>
<dbReference type="Proteomes" id="UP000215335">
    <property type="component" value="Unassembled WGS sequence"/>
</dbReference>
<keyword evidence="3" id="KW-1185">Reference proteome</keyword>
<dbReference type="EMBL" id="NNAY01000467">
    <property type="protein sequence ID" value="OXU28174.1"/>
    <property type="molecule type" value="Genomic_DNA"/>
</dbReference>
<reference evidence="2 3" key="1">
    <citation type="journal article" date="2017" name="Curr. Biol.">
        <title>The Evolution of Venom by Co-option of Single-Copy Genes.</title>
        <authorList>
            <person name="Martinson E.O."/>
            <person name="Mrinalini"/>
            <person name="Kelkar Y.D."/>
            <person name="Chang C.H."/>
            <person name="Werren J.H."/>
        </authorList>
    </citation>
    <scope>NUCLEOTIDE SEQUENCE [LARGE SCALE GENOMIC DNA]</scope>
    <source>
        <strain evidence="2 3">Alberta</strain>
        <tissue evidence="2">Whole body</tissue>
    </source>
</reference>
<feature type="compositionally biased region" description="Polar residues" evidence="1">
    <location>
        <begin position="405"/>
        <end position="419"/>
    </location>
</feature>
<evidence type="ECO:0000256" key="1">
    <source>
        <dbReference type="SAM" id="MobiDB-lite"/>
    </source>
</evidence>
<proteinExistence type="predicted"/>
<dbReference type="OrthoDB" id="8193942at2759"/>
<feature type="region of interest" description="Disordered" evidence="1">
    <location>
        <begin position="125"/>
        <end position="151"/>
    </location>
</feature>
<feature type="compositionally biased region" description="Basic and acidic residues" evidence="1">
    <location>
        <begin position="125"/>
        <end position="142"/>
    </location>
</feature>
<evidence type="ECO:0000313" key="2">
    <source>
        <dbReference type="EMBL" id="OXU28174.1"/>
    </source>
</evidence>
<organism evidence="2 3">
    <name type="scientific">Trichomalopsis sarcophagae</name>
    <dbReference type="NCBI Taxonomy" id="543379"/>
    <lineage>
        <taxon>Eukaryota</taxon>
        <taxon>Metazoa</taxon>
        <taxon>Ecdysozoa</taxon>
        <taxon>Arthropoda</taxon>
        <taxon>Hexapoda</taxon>
        <taxon>Insecta</taxon>
        <taxon>Pterygota</taxon>
        <taxon>Neoptera</taxon>
        <taxon>Endopterygota</taxon>
        <taxon>Hymenoptera</taxon>
        <taxon>Apocrita</taxon>
        <taxon>Proctotrupomorpha</taxon>
        <taxon>Chalcidoidea</taxon>
        <taxon>Pteromalidae</taxon>
        <taxon>Pteromalinae</taxon>
        <taxon>Trichomalopsis</taxon>
    </lineage>
</organism>
<protein>
    <submittedName>
        <fullName evidence="2">Uncharacterized protein</fullName>
    </submittedName>
</protein>
<accession>A0A232FBF6</accession>
<feature type="region of interest" description="Disordered" evidence="1">
    <location>
        <begin position="405"/>
        <end position="426"/>
    </location>
</feature>
<dbReference type="AlphaFoldDB" id="A0A232FBF6"/>